<evidence type="ECO:0000256" key="1">
    <source>
        <dbReference type="SAM" id="MobiDB-lite"/>
    </source>
</evidence>
<dbReference type="AlphaFoldDB" id="A0ABD3H968"/>
<protein>
    <submittedName>
        <fullName evidence="2">Uncharacterized protein</fullName>
    </submittedName>
</protein>
<dbReference type="Proteomes" id="UP001633002">
    <property type="component" value="Unassembled WGS sequence"/>
</dbReference>
<name>A0ABD3H968_9MARC</name>
<evidence type="ECO:0000313" key="3">
    <source>
        <dbReference type="Proteomes" id="UP001633002"/>
    </source>
</evidence>
<organism evidence="2 3">
    <name type="scientific">Riccia sorocarpa</name>
    <dbReference type="NCBI Taxonomy" id="122646"/>
    <lineage>
        <taxon>Eukaryota</taxon>
        <taxon>Viridiplantae</taxon>
        <taxon>Streptophyta</taxon>
        <taxon>Embryophyta</taxon>
        <taxon>Marchantiophyta</taxon>
        <taxon>Marchantiopsida</taxon>
        <taxon>Marchantiidae</taxon>
        <taxon>Marchantiales</taxon>
        <taxon>Ricciaceae</taxon>
        <taxon>Riccia</taxon>
    </lineage>
</organism>
<keyword evidence="3" id="KW-1185">Reference proteome</keyword>
<comment type="caution">
    <text evidence="2">The sequence shown here is derived from an EMBL/GenBank/DDBJ whole genome shotgun (WGS) entry which is preliminary data.</text>
</comment>
<feature type="region of interest" description="Disordered" evidence="1">
    <location>
        <begin position="1"/>
        <end position="28"/>
    </location>
</feature>
<reference evidence="2 3" key="1">
    <citation type="submission" date="2024-09" db="EMBL/GenBank/DDBJ databases">
        <title>Chromosome-scale assembly of Riccia sorocarpa.</title>
        <authorList>
            <person name="Paukszto L."/>
        </authorList>
    </citation>
    <scope>NUCLEOTIDE SEQUENCE [LARGE SCALE GENOMIC DNA]</scope>
    <source>
        <strain evidence="2">LP-2024</strain>
        <tissue evidence="2">Aerial parts of the thallus</tissue>
    </source>
</reference>
<dbReference type="EMBL" id="JBJQOH010000004">
    <property type="protein sequence ID" value="KAL3688052.1"/>
    <property type="molecule type" value="Genomic_DNA"/>
</dbReference>
<evidence type="ECO:0000313" key="2">
    <source>
        <dbReference type="EMBL" id="KAL3688052.1"/>
    </source>
</evidence>
<proteinExistence type="predicted"/>
<gene>
    <name evidence="2" type="ORF">R1sor_014361</name>
</gene>
<accession>A0ABD3H968</accession>
<feature type="compositionally biased region" description="Basic and acidic residues" evidence="1">
    <location>
        <begin position="7"/>
        <end position="17"/>
    </location>
</feature>
<sequence>MVTSSTSHEEIQMEKGKQPTGDESPVNENDAGFFDHVAAVLNAFQHPVILVEEAAMRWMGVAVHPEYNLDLLIKDSQLDDIVAEFLASALYERVEQDLHYRHCRIRLLKEVPRLRRIDEHVFRDIPFNFWAESVYKLSTKSRLVEVPGPIGWNLNLVEERFDPVPWEGSISYQTKLAQEINRIQSFIQSFIGIQLNGPFLMYSNYEPDSEHTSFYSDVIKVDSSLLG</sequence>